<reference evidence="1 2" key="1">
    <citation type="submission" date="2020-03" db="EMBL/GenBank/DDBJ databases">
        <title>Genomic Encyclopedia of Type Strains, Phase IV (KMG-IV): sequencing the most valuable type-strain genomes for metagenomic binning, comparative biology and taxonomic classification.</title>
        <authorList>
            <person name="Goeker M."/>
        </authorList>
    </citation>
    <scope>NUCLEOTIDE SEQUENCE [LARGE SCALE GENOMIC DNA]</scope>
    <source>
        <strain evidence="1 2">DSM 7225</strain>
    </source>
</reference>
<dbReference type="EMBL" id="JAATJB010000015">
    <property type="protein sequence ID" value="NJB99470.1"/>
    <property type="molecule type" value="Genomic_DNA"/>
</dbReference>
<gene>
    <name evidence="1" type="ORF">GGR89_003811</name>
</gene>
<dbReference type="AlphaFoldDB" id="A0A7X5Y484"/>
<dbReference type="Proteomes" id="UP000531251">
    <property type="component" value="Unassembled WGS sequence"/>
</dbReference>
<organism evidence="1 2">
    <name type="scientific">Sphingomonas trueperi</name>
    <dbReference type="NCBI Taxonomy" id="53317"/>
    <lineage>
        <taxon>Bacteria</taxon>
        <taxon>Pseudomonadati</taxon>
        <taxon>Pseudomonadota</taxon>
        <taxon>Alphaproteobacteria</taxon>
        <taxon>Sphingomonadales</taxon>
        <taxon>Sphingomonadaceae</taxon>
        <taxon>Sphingomonas</taxon>
    </lineage>
</organism>
<proteinExistence type="predicted"/>
<accession>A0A7X5Y484</accession>
<evidence type="ECO:0000313" key="1">
    <source>
        <dbReference type="EMBL" id="NJB99470.1"/>
    </source>
</evidence>
<name>A0A7X5Y484_9SPHN</name>
<keyword evidence="2" id="KW-1185">Reference proteome</keyword>
<evidence type="ECO:0000313" key="2">
    <source>
        <dbReference type="Proteomes" id="UP000531251"/>
    </source>
</evidence>
<comment type="caution">
    <text evidence="1">The sequence shown here is derived from an EMBL/GenBank/DDBJ whole genome shotgun (WGS) entry which is preliminary data.</text>
</comment>
<sequence length="158" mass="16569">MNRETRAAKLALLARHCGQGRGARFARRASGQPPVSFGDLAKLPDWLDAPEAQRARIAAAAGLLRLRRAIDTELSGPRLAALAAAVGEPLFDAVCEAEVPEIVSAEKLPSPERVLAVGTQLLEAALPLALQDQFPGARDDAAARGLLARAHAIAESLA</sequence>
<dbReference type="RefSeq" id="WP_125977693.1">
    <property type="nucleotide sequence ID" value="NZ_BAAADY010000020.1"/>
</dbReference>
<protein>
    <submittedName>
        <fullName evidence="1">Uncharacterized protein</fullName>
    </submittedName>
</protein>